<dbReference type="EMBL" id="QTTN01000010">
    <property type="protein sequence ID" value="REE86475.1"/>
    <property type="molecule type" value="Genomic_DNA"/>
</dbReference>
<evidence type="ECO:0000256" key="1">
    <source>
        <dbReference type="ARBA" id="ARBA00023015"/>
    </source>
</evidence>
<gene>
    <name evidence="6" type="ORF">A8990_11084</name>
</gene>
<dbReference type="Gene3D" id="1.10.10.60">
    <property type="entry name" value="Homeodomain-like"/>
    <property type="match status" value="2"/>
</dbReference>
<dbReference type="InterPro" id="IPR018060">
    <property type="entry name" value="HTH_AraC"/>
</dbReference>
<dbReference type="SMART" id="SM00342">
    <property type="entry name" value="HTH_ARAC"/>
    <property type="match status" value="1"/>
</dbReference>
<name>A0A3D9S380_9BACL</name>
<reference evidence="6 7" key="1">
    <citation type="submission" date="2018-08" db="EMBL/GenBank/DDBJ databases">
        <title>Genomic Encyclopedia of Type Strains, Phase III (KMG-III): the genomes of soil and plant-associated and newly described type strains.</title>
        <authorList>
            <person name="Whitman W."/>
        </authorList>
    </citation>
    <scope>NUCLEOTIDE SEQUENCE [LARGE SCALE GENOMIC DNA]</scope>
    <source>
        <strain evidence="6 7">CGMCC 1.10966</strain>
    </source>
</reference>
<dbReference type="GO" id="GO:0003700">
    <property type="term" value="F:DNA-binding transcription factor activity"/>
    <property type="evidence" value="ECO:0007669"/>
    <property type="project" value="InterPro"/>
</dbReference>
<feature type="transmembrane region" description="Helical" evidence="4">
    <location>
        <begin position="12"/>
        <end position="32"/>
    </location>
</feature>
<dbReference type="InterPro" id="IPR018062">
    <property type="entry name" value="HTH_AraC-typ_CS"/>
</dbReference>
<dbReference type="PANTHER" id="PTHR43280">
    <property type="entry name" value="ARAC-FAMILY TRANSCRIPTIONAL REGULATOR"/>
    <property type="match status" value="1"/>
</dbReference>
<dbReference type="PANTHER" id="PTHR43280:SF2">
    <property type="entry name" value="HTH-TYPE TRANSCRIPTIONAL REGULATOR EXSA"/>
    <property type="match status" value="1"/>
</dbReference>
<keyword evidence="7" id="KW-1185">Reference proteome</keyword>
<protein>
    <submittedName>
        <fullName evidence="6">Helix-turn-helix protein</fullName>
    </submittedName>
</protein>
<organism evidence="6 7">
    <name type="scientific">Paenibacillus taihuensis</name>
    <dbReference type="NCBI Taxonomy" id="1156355"/>
    <lineage>
        <taxon>Bacteria</taxon>
        <taxon>Bacillati</taxon>
        <taxon>Bacillota</taxon>
        <taxon>Bacilli</taxon>
        <taxon>Bacillales</taxon>
        <taxon>Paenibacillaceae</taxon>
        <taxon>Paenibacillus</taxon>
    </lineage>
</organism>
<keyword evidence="2" id="KW-0238">DNA-binding</keyword>
<keyword evidence="4" id="KW-0472">Membrane</keyword>
<evidence type="ECO:0000313" key="6">
    <source>
        <dbReference type="EMBL" id="REE86475.1"/>
    </source>
</evidence>
<evidence type="ECO:0000256" key="4">
    <source>
        <dbReference type="SAM" id="Phobius"/>
    </source>
</evidence>
<dbReference type="InterPro" id="IPR009057">
    <property type="entry name" value="Homeodomain-like_sf"/>
</dbReference>
<keyword evidence="4" id="KW-0812">Transmembrane</keyword>
<feature type="domain" description="HTH araC/xylS-type" evidence="5">
    <location>
        <begin position="636"/>
        <end position="735"/>
    </location>
</feature>
<dbReference type="OrthoDB" id="1877256at2"/>
<accession>A0A3D9S380</accession>
<proteinExistence type="predicted"/>
<evidence type="ECO:0000256" key="3">
    <source>
        <dbReference type="ARBA" id="ARBA00023163"/>
    </source>
</evidence>
<dbReference type="AlphaFoldDB" id="A0A3D9S380"/>
<evidence type="ECO:0000313" key="7">
    <source>
        <dbReference type="Proteomes" id="UP000256304"/>
    </source>
</evidence>
<dbReference type="RefSeq" id="WP_116189041.1">
    <property type="nucleotide sequence ID" value="NZ_QTTN01000010.1"/>
</dbReference>
<evidence type="ECO:0000256" key="2">
    <source>
        <dbReference type="ARBA" id="ARBA00023125"/>
    </source>
</evidence>
<keyword evidence="1" id="KW-0805">Transcription regulation</keyword>
<dbReference type="Pfam" id="PF12833">
    <property type="entry name" value="HTH_18"/>
    <property type="match status" value="1"/>
</dbReference>
<sequence>MNSSWFRKLLLSYLPVFFVVVTILFVVFFQSLNEQNRKQAIKANEFLTQQVVLFTDNSLKTLNYQVLRDTLTADEVRLFFNTDNSDVYRNIQATKLMDDWKLNYAIIDSVYLIRLQDNFVLGDGSGEAASFGDRPFIQTYINQKATAGKWTGKRSFNPYITAAPTATDVITLVQGYPHFSTVKKGYIVVNVSLSKLKKSIAPMYNSKLTYMRITDGQGATLMADAGANGESSVLSHYISPYTGWTVESGPSAGGLTHIALNFYNIWVIIAVVAVLLGVIWVVHVTRRNYKPISQLVSIIRTSSLINPYHEQSGRNEFGFIQGALEQLLEETSKSMQQNQKTFIMRKKHRFQEAVEGLVPIRESEWEADLLALQVNPAGSQAFVLVFEIDRYQPFIEAYNRQDQSILKFVVSSVTGEMAALQKATAWAEWISDRRMSAIIWVPNDVDGEELSGQIAEQIVQWVHSNLSFTVTIGVHGMADNLEEIRRSHEFAGNLLQYKAVLGTGRVLRSTELEGSELRVHDYFGTIHALSQSIRISDGAWRKQALALFDQMQDSISSRKEIESFLQFLHQQLNRVFLELSKDHRSVWKDTGAELLTLGRNWETLEELKQGCLHIFEEMTSKLQAMKDSQRTRAVISDIRAFIEGNYHNPELSLDYLSDQFTIHAKNISKLFKEEYGYNFVDFLIGLRMDKAKQLLLTTDQSLQEISTEVGYFNYNSFNRAFKNIAGVSPSDYRKQQTG</sequence>
<dbReference type="PROSITE" id="PS00041">
    <property type="entry name" value="HTH_ARAC_FAMILY_1"/>
    <property type="match status" value="1"/>
</dbReference>
<keyword evidence="4" id="KW-1133">Transmembrane helix</keyword>
<dbReference type="SUPFAM" id="SSF46689">
    <property type="entry name" value="Homeodomain-like"/>
    <property type="match status" value="1"/>
</dbReference>
<dbReference type="PROSITE" id="PS01124">
    <property type="entry name" value="HTH_ARAC_FAMILY_2"/>
    <property type="match status" value="1"/>
</dbReference>
<comment type="caution">
    <text evidence="6">The sequence shown here is derived from an EMBL/GenBank/DDBJ whole genome shotgun (WGS) entry which is preliminary data.</text>
</comment>
<keyword evidence="3" id="KW-0804">Transcription</keyword>
<dbReference type="GO" id="GO:0043565">
    <property type="term" value="F:sequence-specific DNA binding"/>
    <property type="evidence" value="ECO:0007669"/>
    <property type="project" value="InterPro"/>
</dbReference>
<dbReference type="Proteomes" id="UP000256304">
    <property type="component" value="Unassembled WGS sequence"/>
</dbReference>
<feature type="transmembrane region" description="Helical" evidence="4">
    <location>
        <begin position="262"/>
        <end position="282"/>
    </location>
</feature>
<evidence type="ECO:0000259" key="5">
    <source>
        <dbReference type="PROSITE" id="PS01124"/>
    </source>
</evidence>